<keyword evidence="2" id="KW-0732">Signal</keyword>
<dbReference type="EMBL" id="KZ451980">
    <property type="protein sequence ID" value="PKA55016.1"/>
    <property type="molecule type" value="Genomic_DNA"/>
</dbReference>
<dbReference type="PANTHER" id="PTHR33649:SF2">
    <property type="entry name" value="PAR1 PROTEIN"/>
    <property type="match status" value="1"/>
</dbReference>
<dbReference type="AlphaFoldDB" id="A0A2I0AHP5"/>
<gene>
    <name evidence="3" type="ORF">AXF42_Ash003653</name>
</gene>
<feature type="region of interest" description="Disordered" evidence="1">
    <location>
        <begin position="193"/>
        <end position="251"/>
    </location>
</feature>
<feature type="signal peptide" evidence="2">
    <location>
        <begin position="1"/>
        <end position="26"/>
    </location>
</feature>
<dbReference type="PANTHER" id="PTHR33649">
    <property type="entry name" value="PAR1 PROTEIN"/>
    <property type="match status" value="1"/>
</dbReference>
<name>A0A2I0AHP5_9ASPA</name>
<organism evidence="3 4">
    <name type="scientific">Apostasia shenzhenica</name>
    <dbReference type="NCBI Taxonomy" id="1088818"/>
    <lineage>
        <taxon>Eukaryota</taxon>
        <taxon>Viridiplantae</taxon>
        <taxon>Streptophyta</taxon>
        <taxon>Embryophyta</taxon>
        <taxon>Tracheophyta</taxon>
        <taxon>Spermatophyta</taxon>
        <taxon>Magnoliopsida</taxon>
        <taxon>Liliopsida</taxon>
        <taxon>Asparagales</taxon>
        <taxon>Orchidaceae</taxon>
        <taxon>Apostasioideae</taxon>
        <taxon>Apostasia</taxon>
    </lineage>
</organism>
<evidence type="ECO:0000256" key="2">
    <source>
        <dbReference type="SAM" id="SignalP"/>
    </source>
</evidence>
<dbReference type="STRING" id="1088818.A0A2I0AHP5"/>
<dbReference type="InterPro" id="IPR009489">
    <property type="entry name" value="PAR1"/>
</dbReference>
<accession>A0A2I0AHP5</accession>
<keyword evidence="4" id="KW-1185">Reference proteome</keyword>
<dbReference type="Proteomes" id="UP000236161">
    <property type="component" value="Unassembled WGS sequence"/>
</dbReference>
<evidence type="ECO:0000313" key="3">
    <source>
        <dbReference type="EMBL" id="PKA55016.1"/>
    </source>
</evidence>
<dbReference type="OrthoDB" id="772928at2759"/>
<evidence type="ECO:0008006" key="5">
    <source>
        <dbReference type="Google" id="ProtNLM"/>
    </source>
</evidence>
<dbReference type="Pfam" id="PF06521">
    <property type="entry name" value="PAR1"/>
    <property type="match status" value="1"/>
</dbReference>
<evidence type="ECO:0000313" key="4">
    <source>
        <dbReference type="Proteomes" id="UP000236161"/>
    </source>
</evidence>
<sequence>MASSAASKLFFSLLFPFALFASGVLGEIECRHLDRSTCAFAVSSSGERCVLEKDVQQIGLEERYSCRSSGVPAAADIREWIETDECIAACGLDRETVGISSDSLLDRRFRQKLCSPECYGGCPNIVDLYFNLAAGEGLFLPALCEANCGRREMAEINSSGVPKPDYSTGEALPPSAYTAGRKLVDETPMVPFYPGREQVAEGPLSSANPGREQVAEGPLSSANPGREQVAEAPLSSANPGGELVAEAPSPP</sequence>
<feature type="chain" id="PRO_5014137471" description="PAR1 protein" evidence="2">
    <location>
        <begin position="27"/>
        <end position="251"/>
    </location>
</feature>
<reference evidence="3 4" key="1">
    <citation type="journal article" date="2017" name="Nature">
        <title>The Apostasia genome and the evolution of orchids.</title>
        <authorList>
            <person name="Zhang G.Q."/>
            <person name="Liu K.W."/>
            <person name="Li Z."/>
            <person name="Lohaus R."/>
            <person name="Hsiao Y.Y."/>
            <person name="Niu S.C."/>
            <person name="Wang J.Y."/>
            <person name="Lin Y.C."/>
            <person name="Xu Q."/>
            <person name="Chen L.J."/>
            <person name="Yoshida K."/>
            <person name="Fujiwara S."/>
            <person name="Wang Z.W."/>
            <person name="Zhang Y.Q."/>
            <person name="Mitsuda N."/>
            <person name="Wang M."/>
            <person name="Liu G.H."/>
            <person name="Pecoraro L."/>
            <person name="Huang H.X."/>
            <person name="Xiao X.J."/>
            <person name="Lin M."/>
            <person name="Wu X.Y."/>
            <person name="Wu W.L."/>
            <person name="Chen Y.Y."/>
            <person name="Chang S.B."/>
            <person name="Sakamoto S."/>
            <person name="Ohme-Takagi M."/>
            <person name="Yagi M."/>
            <person name="Zeng S.J."/>
            <person name="Shen C.Y."/>
            <person name="Yeh C.M."/>
            <person name="Luo Y.B."/>
            <person name="Tsai W.C."/>
            <person name="Van de Peer Y."/>
            <person name="Liu Z.J."/>
        </authorList>
    </citation>
    <scope>NUCLEOTIDE SEQUENCE [LARGE SCALE GENOMIC DNA]</scope>
    <source>
        <strain evidence="4">cv. Shenzhen</strain>
        <tissue evidence="3">Stem</tissue>
    </source>
</reference>
<protein>
    <recommendedName>
        <fullName evidence="5">PAR1 protein</fullName>
    </recommendedName>
</protein>
<proteinExistence type="predicted"/>
<evidence type="ECO:0000256" key="1">
    <source>
        <dbReference type="SAM" id="MobiDB-lite"/>
    </source>
</evidence>